<feature type="transmembrane region" description="Helical" evidence="1">
    <location>
        <begin position="266"/>
        <end position="283"/>
    </location>
</feature>
<keyword evidence="1" id="KW-0812">Transmembrane</keyword>
<feature type="transmembrane region" description="Helical" evidence="1">
    <location>
        <begin position="100"/>
        <end position="121"/>
    </location>
</feature>
<feature type="transmembrane region" description="Helical" evidence="1">
    <location>
        <begin position="59"/>
        <end position="80"/>
    </location>
</feature>
<evidence type="ECO:0000313" key="3">
    <source>
        <dbReference type="Proteomes" id="UP000758168"/>
    </source>
</evidence>
<evidence type="ECO:0000313" key="2">
    <source>
        <dbReference type="EMBL" id="MBP2417346.1"/>
    </source>
</evidence>
<protein>
    <recommendedName>
        <fullName evidence="4">Copper resistance protein D</fullName>
    </recommendedName>
</protein>
<evidence type="ECO:0000256" key="1">
    <source>
        <dbReference type="SAM" id="Phobius"/>
    </source>
</evidence>
<feature type="transmembrane region" description="Helical" evidence="1">
    <location>
        <begin position="141"/>
        <end position="159"/>
    </location>
</feature>
<evidence type="ECO:0008006" key="4">
    <source>
        <dbReference type="Google" id="ProtNLM"/>
    </source>
</evidence>
<proteinExistence type="predicted"/>
<dbReference type="EMBL" id="JAGIOB010000001">
    <property type="protein sequence ID" value="MBP2417346.1"/>
    <property type="molecule type" value="Genomic_DNA"/>
</dbReference>
<feature type="transmembrane region" description="Helical" evidence="1">
    <location>
        <begin position="303"/>
        <end position="324"/>
    </location>
</feature>
<feature type="transmembrane region" description="Helical" evidence="1">
    <location>
        <begin position="23"/>
        <end position="44"/>
    </location>
</feature>
<dbReference type="Proteomes" id="UP000758168">
    <property type="component" value="Unassembled WGS sequence"/>
</dbReference>
<comment type="caution">
    <text evidence="2">The sequence shown here is derived from an EMBL/GenBank/DDBJ whole genome shotgun (WGS) entry which is preliminary data.</text>
</comment>
<feature type="transmembrane region" description="Helical" evidence="1">
    <location>
        <begin position="241"/>
        <end position="260"/>
    </location>
</feature>
<keyword evidence="3" id="KW-1185">Reference proteome</keyword>
<dbReference type="RefSeq" id="WP_210055768.1">
    <property type="nucleotide sequence ID" value="NZ_BAAAMH010000005.1"/>
</dbReference>
<sequence>MSYLAQRAVLDTRTRVRIWTSDLAGLATPAALVALAALLGLHWWQQSPAVPLSWQLPRAAALSLLPGVPVLGLVALRLVIGGRTRTVAGHHLMTWAARWAWVWAGATAVGLLVTLRGLVGVPLTRLVGVDDLLAVAAGSPVVRSGVEVLWVALLVALFGTRLGGWRESSALLVLTGAALVAGLPVGAAVAHDAGPVPPVVAVVGALQLLALACWLGALAAVGHLRTPLYLLRHHLGRYGSLVTAVALLTGGAGVLAGLLAPGTGTSPVVGAAQLAGVAVVVAVGHRHRRRAADVVSEGRGVLLLALVAGEVVVLVALLALAVLLPTHL</sequence>
<reference evidence="2 3" key="1">
    <citation type="submission" date="2021-03" db="EMBL/GenBank/DDBJ databases">
        <title>Sequencing the genomes of 1000 actinobacteria strains.</title>
        <authorList>
            <person name="Klenk H.-P."/>
        </authorList>
    </citation>
    <scope>NUCLEOTIDE SEQUENCE [LARGE SCALE GENOMIC DNA]</scope>
    <source>
        <strain evidence="2 3">DSM 12936</strain>
    </source>
</reference>
<keyword evidence="1" id="KW-0472">Membrane</keyword>
<keyword evidence="1" id="KW-1133">Transmembrane helix</keyword>
<name>A0ABS4Z8G9_9ACTN</name>
<gene>
    <name evidence="2" type="ORF">JOF54_002268</name>
</gene>
<accession>A0ABS4Z8G9</accession>
<organism evidence="2 3">
    <name type="scientific">Microlunatus capsulatus</name>
    <dbReference type="NCBI Taxonomy" id="99117"/>
    <lineage>
        <taxon>Bacteria</taxon>
        <taxon>Bacillati</taxon>
        <taxon>Actinomycetota</taxon>
        <taxon>Actinomycetes</taxon>
        <taxon>Propionibacteriales</taxon>
        <taxon>Propionibacteriaceae</taxon>
        <taxon>Microlunatus</taxon>
    </lineage>
</organism>
<feature type="transmembrane region" description="Helical" evidence="1">
    <location>
        <begin position="196"/>
        <end position="221"/>
    </location>
</feature>
<feature type="transmembrane region" description="Helical" evidence="1">
    <location>
        <begin position="171"/>
        <end position="190"/>
    </location>
</feature>